<gene>
    <name evidence="2" type="ORF">PV06_10391</name>
</gene>
<sequence>MAPSHQMRDGFNLPKSNTMSNLISLSRDITPKRLLQPLGPPLPRTQTLGNITCFGSTNSTSSPRKPTSVKVSHFKRHQDDESQLDIATALSESRMTDEELEMMQQTQREAAINRFRLRERFRGGRDASRHVLPSTVTQHQKIETIQTTPSNTITMEATASDPLPADVQKAGAKRGHLAINPTLANRHCLDHDLPTATTTTSATASTQSGVFLERFKQKHFNYDAESSQYWAGRYLSVCDRIRSEPLMNTKLLPPFESSTKTIDMLFDARERARIRLALDELRRCCMTDDALESFEHFEVALLKKLGISHQSLYRDSKSLSGASDAGSRPRMAGCGGRKSGTTWNESQPFGSTSTSTSRVSSINAEAVMGKASRGVEGKGTLAKSKTTGNLASFIPKFASRQLVPFIKTTYQSNSTDHKVHHRRISHVGHTPESAEQTIEGRESHTASQMNATHWRSGSRIPSFSLANSESRSLQSLSTPTATPPAEKERSLIFGKKIQKRDQVVGSLDCAMMESGHTMPPYEEKSQAFFPQVQMVTVQGEKEKVIRSRRKSERQSSGEIVKNLFGAGVRGVRKMGRRVGAMSIGSSDDLPASKH</sequence>
<dbReference type="OrthoDB" id="3557758at2759"/>
<dbReference type="AlphaFoldDB" id="A0A0D2DNH2"/>
<dbReference type="EMBL" id="KN847344">
    <property type="protein sequence ID" value="KIW37344.1"/>
    <property type="molecule type" value="Genomic_DNA"/>
</dbReference>
<feature type="compositionally biased region" description="Polar residues" evidence="1">
    <location>
        <begin position="445"/>
        <end position="480"/>
    </location>
</feature>
<proteinExistence type="predicted"/>
<dbReference type="Proteomes" id="UP000053342">
    <property type="component" value="Unassembled WGS sequence"/>
</dbReference>
<dbReference type="VEuPathDB" id="FungiDB:PV06_10391"/>
<protein>
    <submittedName>
        <fullName evidence="2">Uncharacterized protein</fullName>
    </submittedName>
</protein>
<feature type="region of interest" description="Disordered" evidence="1">
    <location>
        <begin position="413"/>
        <end position="489"/>
    </location>
</feature>
<accession>A0A0D2DNH2</accession>
<name>A0A0D2DNH2_9EURO</name>
<organism evidence="2 3">
    <name type="scientific">Exophiala oligosperma</name>
    <dbReference type="NCBI Taxonomy" id="215243"/>
    <lineage>
        <taxon>Eukaryota</taxon>
        <taxon>Fungi</taxon>
        <taxon>Dikarya</taxon>
        <taxon>Ascomycota</taxon>
        <taxon>Pezizomycotina</taxon>
        <taxon>Eurotiomycetes</taxon>
        <taxon>Chaetothyriomycetidae</taxon>
        <taxon>Chaetothyriales</taxon>
        <taxon>Herpotrichiellaceae</taxon>
        <taxon>Exophiala</taxon>
    </lineage>
</organism>
<feature type="compositionally biased region" description="Polar residues" evidence="1">
    <location>
        <begin position="339"/>
        <end position="350"/>
    </location>
</feature>
<reference evidence="2 3" key="1">
    <citation type="submission" date="2015-01" db="EMBL/GenBank/DDBJ databases">
        <title>The Genome Sequence of Exophiala oligosperma CBS72588.</title>
        <authorList>
            <consortium name="The Broad Institute Genomics Platform"/>
            <person name="Cuomo C."/>
            <person name="de Hoog S."/>
            <person name="Gorbushina A."/>
            <person name="Stielow B."/>
            <person name="Teixiera M."/>
            <person name="Abouelleil A."/>
            <person name="Chapman S.B."/>
            <person name="Priest M."/>
            <person name="Young S.K."/>
            <person name="Wortman J."/>
            <person name="Nusbaum C."/>
            <person name="Birren B."/>
        </authorList>
    </citation>
    <scope>NUCLEOTIDE SEQUENCE [LARGE SCALE GENOMIC DNA]</scope>
    <source>
        <strain evidence="2 3">CBS 72588</strain>
    </source>
</reference>
<dbReference type="GeneID" id="27362465"/>
<feature type="compositionally biased region" description="Low complexity" evidence="1">
    <location>
        <begin position="351"/>
        <end position="360"/>
    </location>
</feature>
<evidence type="ECO:0000313" key="3">
    <source>
        <dbReference type="Proteomes" id="UP000053342"/>
    </source>
</evidence>
<feature type="region of interest" description="Disordered" evidence="1">
    <location>
        <begin position="318"/>
        <end position="360"/>
    </location>
</feature>
<evidence type="ECO:0000256" key="1">
    <source>
        <dbReference type="SAM" id="MobiDB-lite"/>
    </source>
</evidence>
<evidence type="ECO:0000313" key="2">
    <source>
        <dbReference type="EMBL" id="KIW37344.1"/>
    </source>
</evidence>
<dbReference type="RefSeq" id="XP_016257560.1">
    <property type="nucleotide sequence ID" value="XM_016411940.1"/>
</dbReference>
<dbReference type="HOGENOM" id="CLU_024696_0_0_1"/>
<keyword evidence="3" id="KW-1185">Reference proteome</keyword>